<evidence type="ECO:0000313" key="2">
    <source>
        <dbReference type="EMBL" id="CAB0014525.1"/>
    </source>
</evidence>
<dbReference type="EMBL" id="CADCXU010028013">
    <property type="protein sequence ID" value="CAB0014525.1"/>
    <property type="molecule type" value="Genomic_DNA"/>
</dbReference>
<name>A0A6H5H9F1_9HEMI</name>
<protein>
    <submittedName>
        <fullName evidence="2">Uncharacterized protein</fullName>
    </submittedName>
</protein>
<dbReference type="AlphaFoldDB" id="A0A6H5H9F1"/>
<keyword evidence="3" id="KW-1185">Reference proteome</keyword>
<dbReference type="Proteomes" id="UP000479000">
    <property type="component" value="Unassembled WGS sequence"/>
</dbReference>
<evidence type="ECO:0000313" key="1">
    <source>
        <dbReference type="EMBL" id="CAB0014524.1"/>
    </source>
</evidence>
<reference evidence="2 3" key="1">
    <citation type="submission" date="2020-02" db="EMBL/GenBank/DDBJ databases">
        <authorList>
            <person name="Ferguson B K."/>
        </authorList>
    </citation>
    <scope>NUCLEOTIDE SEQUENCE [LARGE SCALE GENOMIC DNA]</scope>
</reference>
<dbReference type="EMBL" id="CADCXU010028012">
    <property type="protein sequence ID" value="CAB0014524.1"/>
    <property type="molecule type" value="Genomic_DNA"/>
</dbReference>
<evidence type="ECO:0000313" key="3">
    <source>
        <dbReference type="Proteomes" id="UP000479000"/>
    </source>
</evidence>
<organism evidence="2 3">
    <name type="scientific">Nesidiocoris tenuis</name>
    <dbReference type="NCBI Taxonomy" id="355587"/>
    <lineage>
        <taxon>Eukaryota</taxon>
        <taxon>Metazoa</taxon>
        <taxon>Ecdysozoa</taxon>
        <taxon>Arthropoda</taxon>
        <taxon>Hexapoda</taxon>
        <taxon>Insecta</taxon>
        <taxon>Pterygota</taxon>
        <taxon>Neoptera</taxon>
        <taxon>Paraneoptera</taxon>
        <taxon>Hemiptera</taxon>
        <taxon>Heteroptera</taxon>
        <taxon>Panheteroptera</taxon>
        <taxon>Cimicomorpha</taxon>
        <taxon>Miridae</taxon>
        <taxon>Dicyphina</taxon>
        <taxon>Nesidiocoris</taxon>
    </lineage>
</organism>
<accession>A0A6H5H9F1</accession>
<gene>
    <name evidence="1" type="ORF">NTEN_LOCUS18950</name>
    <name evidence="2" type="ORF">NTEN_LOCUS18951</name>
</gene>
<proteinExistence type="predicted"/>
<sequence length="75" mass="8701">MFHEFSRRKQRNLHSYEGKPGFYINVLETTLDASLYALSQASARLCIIPIHLCRVEWDRIRRTGVTQSFPASCLT</sequence>
<feature type="non-terminal residue" evidence="2">
    <location>
        <position position="1"/>
    </location>
</feature>
<feature type="non-terminal residue" evidence="2">
    <location>
        <position position="75"/>
    </location>
</feature>